<dbReference type="Proteomes" id="UP001519460">
    <property type="component" value="Unassembled WGS sequence"/>
</dbReference>
<organism evidence="1 2">
    <name type="scientific">Batillaria attramentaria</name>
    <dbReference type="NCBI Taxonomy" id="370345"/>
    <lineage>
        <taxon>Eukaryota</taxon>
        <taxon>Metazoa</taxon>
        <taxon>Spiralia</taxon>
        <taxon>Lophotrochozoa</taxon>
        <taxon>Mollusca</taxon>
        <taxon>Gastropoda</taxon>
        <taxon>Caenogastropoda</taxon>
        <taxon>Sorbeoconcha</taxon>
        <taxon>Cerithioidea</taxon>
        <taxon>Batillariidae</taxon>
        <taxon>Batillaria</taxon>
    </lineage>
</organism>
<gene>
    <name evidence="1" type="ORF">BaRGS_00021309</name>
</gene>
<comment type="caution">
    <text evidence="1">The sequence shown here is derived from an EMBL/GenBank/DDBJ whole genome shotgun (WGS) entry which is preliminary data.</text>
</comment>
<evidence type="ECO:0000313" key="1">
    <source>
        <dbReference type="EMBL" id="KAK7487468.1"/>
    </source>
</evidence>
<sequence>MTKSRHSPHFFCPNRRHKQHTILFQNVERVQNVLVTSQNFQLTSQSSNLPSPREPFCNTVLLSGDRVLDPSNIHQGRVMELVALPRLACTKGIQ</sequence>
<name>A0ABD0KK26_9CAEN</name>
<dbReference type="AlphaFoldDB" id="A0ABD0KK26"/>
<accession>A0ABD0KK26</accession>
<dbReference type="EMBL" id="JACVVK020000164">
    <property type="protein sequence ID" value="KAK7487468.1"/>
    <property type="molecule type" value="Genomic_DNA"/>
</dbReference>
<reference evidence="1 2" key="1">
    <citation type="journal article" date="2023" name="Sci. Data">
        <title>Genome assembly of the Korean intertidal mud-creeper Batillaria attramentaria.</title>
        <authorList>
            <person name="Patra A.K."/>
            <person name="Ho P.T."/>
            <person name="Jun S."/>
            <person name="Lee S.J."/>
            <person name="Kim Y."/>
            <person name="Won Y.J."/>
        </authorList>
    </citation>
    <scope>NUCLEOTIDE SEQUENCE [LARGE SCALE GENOMIC DNA]</scope>
    <source>
        <strain evidence="1">Wonlab-2016</strain>
    </source>
</reference>
<protein>
    <submittedName>
        <fullName evidence="1">Uncharacterized protein</fullName>
    </submittedName>
</protein>
<evidence type="ECO:0000313" key="2">
    <source>
        <dbReference type="Proteomes" id="UP001519460"/>
    </source>
</evidence>
<keyword evidence="2" id="KW-1185">Reference proteome</keyword>
<proteinExistence type="predicted"/>